<keyword evidence="5 8" id="KW-0238">DNA-binding</keyword>
<accession>A0A448YQS8</accession>
<dbReference type="PIRSF" id="PIRSF002595">
    <property type="entry name" value="RR_SKN7"/>
    <property type="match status" value="1"/>
</dbReference>
<dbReference type="PANTHER" id="PTHR45339:SF1">
    <property type="entry name" value="HYBRID SIGNAL TRANSDUCTION HISTIDINE KINASE J"/>
    <property type="match status" value="1"/>
</dbReference>
<dbReference type="InterPro" id="IPR000232">
    <property type="entry name" value="HSF_DNA-bd"/>
</dbReference>
<evidence type="ECO:0000256" key="5">
    <source>
        <dbReference type="ARBA" id="ARBA00023125"/>
    </source>
</evidence>
<dbReference type="EMBL" id="CAACVR010000039">
    <property type="protein sequence ID" value="VEU23251.1"/>
    <property type="molecule type" value="Genomic_DNA"/>
</dbReference>
<dbReference type="InterPro" id="IPR036388">
    <property type="entry name" value="WH-like_DNA-bd_sf"/>
</dbReference>
<dbReference type="PRINTS" id="PR00056">
    <property type="entry name" value="HSFDOMAIN"/>
</dbReference>
<keyword evidence="10" id="KW-0175">Coiled coil</keyword>
<dbReference type="SMART" id="SM00448">
    <property type="entry name" value="REC"/>
    <property type="match status" value="1"/>
</dbReference>
<dbReference type="GO" id="GO:0043565">
    <property type="term" value="F:sequence-specific DNA binding"/>
    <property type="evidence" value="ECO:0007669"/>
    <property type="project" value="InterPro"/>
</dbReference>
<evidence type="ECO:0000313" key="13">
    <source>
        <dbReference type="EMBL" id="VEU23251.1"/>
    </source>
</evidence>
<dbReference type="Proteomes" id="UP000290900">
    <property type="component" value="Unassembled WGS sequence"/>
</dbReference>
<evidence type="ECO:0000256" key="10">
    <source>
        <dbReference type="SAM" id="Coils"/>
    </source>
</evidence>
<dbReference type="Pfam" id="PF00447">
    <property type="entry name" value="HSF_DNA-bind"/>
    <property type="match status" value="1"/>
</dbReference>
<gene>
    <name evidence="13" type="ORF">BRENAR_LOCUS3982</name>
</gene>
<dbReference type="InterPro" id="IPR014402">
    <property type="entry name" value="Sig_transdc_resp-reg_Skn7"/>
</dbReference>
<evidence type="ECO:0000256" key="2">
    <source>
        <dbReference type="ARBA" id="ARBA00022553"/>
    </source>
</evidence>
<keyword evidence="6 8" id="KW-0804">Transcription</keyword>
<evidence type="ECO:0000256" key="9">
    <source>
        <dbReference type="PROSITE-ProRule" id="PRU00169"/>
    </source>
</evidence>
<organism evidence="13 14">
    <name type="scientific">Brettanomyces naardenensis</name>
    <name type="common">Yeast</name>
    <dbReference type="NCBI Taxonomy" id="13370"/>
    <lineage>
        <taxon>Eukaryota</taxon>
        <taxon>Fungi</taxon>
        <taxon>Dikarya</taxon>
        <taxon>Ascomycota</taxon>
        <taxon>Saccharomycotina</taxon>
        <taxon>Pichiomycetes</taxon>
        <taxon>Pichiales</taxon>
        <taxon>Pichiaceae</taxon>
        <taxon>Brettanomyces</taxon>
    </lineage>
</organism>
<dbReference type="GO" id="GO:0003700">
    <property type="term" value="F:DNA-binding transcription factor activity"/>
    <property type="evidence" value="ECO:0007669"/>
    <property type="project" value="UniProtKB-UniRule"/>
</dbReference>
<dbReference type="GO" id="GO:0036180">
    <property type="term" value="P:filamentous growth of a population of unicellular organisms in response to biotic stimulus"/>
    <property type="evidence" value="ECO:0007669"/>
    <property type="project" value="UniProtKB-ARBA"/>
</dbReference>
<dbReference type="GO" id="GO:1900445">
    <property type="term" value="P:positive regulation of filamentous growth of a population of unicellular organisms in response to biotic stimulus"/>
    <property type="evidence" value="ECO:0007669"/>
    <property type="project" value="UniProtKB-ARBA"/>
</dbReference>
<name>A0A448YQS8_BRENA</name>
<dbReference type="InterPro" id="IPR001789">
    <property type="entry name" value="Sig_transdc_resp-reg_receiver"/>
</dbReference>
<dbReference type="GO" id="GO:0006357">
    <property type="term" value="P:regulation of transcription by RNA polymerase II"/>
    <property type="evidence" value="ECO:0007669"/>
    <property type="project" value="UniProtKB-UniRule"/>
</dbReference>
<evidence type="ECO:0000313" key="14">
    <source>
        <dbReference type="Proteomes" id="UP000290900"/>
    </source>
</evidence>
<feature type="modified residue" description="4-aspartylphosphate" evidence="9">
    <location>
        <position position="364"/>
    </location>
</feature>
<dbReference type="STRING" id="13370.A0A448YQS8"/>
<keyword evidence="3" id="KW-0902">Two-component regulatory system</keyword>
<feature type="region of interest" description="Disordered" evidence="11">
    <location>
        <begin position="539"/>
        <end position="558"/>
    </location>
</feature>
<keyword evidence="2 9" id="KW-0597">Phosphoprotein</keyword>
<feature type="coiled-coil region" evidence="10">
    <location>
        <begin position="154"/>
        <end position="195"/>
    </location>
</feature>
<feature type="domain" description="Response regulatory" evidence="12">
    <location>
        <begin position="315"/>
        <end position="429"/>
    </location>
</feature>
<evidence type="ECO:0000256" key="4">
    <source>
        <dbReference type="ARBA" id="ARBA00023015"/>
    </source>
</evidence>
<feature type="region of interest" description="Disordered" evidence="11">
    <location>
        <begin position="1"/>
        <end position="23"/>
    </location>
</feature>
<dbReference type="AlphaFoldDB" id="A0A448YQS8"/>
<feature type="compositionally biased region" description="Low complexity" evidence="11">
    <location>
        <begin position="439"/>
        <end position="468"/>
    </location>
</feature>
<comment type="subcellular location">
    <subcellularLocation>
        <location evidence="1 8">Nucleus</location>
    </subcellularLocation>
</comment>
<dbReference type="InterPro" id="IPR011006">
    <property type="entry name" value="CheY-like_superfamily"/>
</dbReference>
<evidence type="ECO:0000256" key="11">
    <source>
        <dbReference type="SAM" id="MobiDB-lite"/>
    </source>
</evidence>
<dbReference type="GO" id="GO:0006950">
    <property type="term" value="P:response to stress"/>
    <property type="evidence" value="ECO:0007669"/>
    <property type="project" value="UniProtKB-ARBA"/>
</dbReference>
<dbReference type="SUPFAM" id="SSF52172">
    <property type="entry name" value="CheY-like"/>
    <property type="match status" value="1"/>
</dbReference>
<evidence type="ECO:0000256" key="7">
    <source>
        <dbReference type="ARBA" id="ARBA00023242"/>
    </source>
</evidence>
<feature type="compositionally biased region" description="Low complexity" evidence="11">
    <location>
        <begin position="235"/>
        <end position="286"/>
    </location>
</feature>
<dbReference type="PROSITE" id="PS50110">
    <property type="entry name" value="RESPONSE_REGULATORY"/>
    <property type="match status" value="1"/>
</dbReference>
<evidence type="ECO:0000256" key="8">
    <source>
        <dbReference type="PIRNR" id="PIRNR002595"/>
    </source>
</evidence>
<evidence type="ECO:0000256" key="6">
    <source>
        <dbReference type="ARBA" id="ARBA00023163"/>
    </source>
</evidence>
<dbReference type="CDD" id="cd17546">
    <property type="entry name" value="REC_hyHK_CKI1_RcsC-like"/>
    <property type="match status" value="1"/>
</dbReference>
<dbReference type="SUPFAM" id="SSF46785">
    <property type="entry name" value="Winged helix' DNA-binding domain"/>
    <property type="match status" value="1"/>
</dbReference>
<feature type="compositionally biased region" description="Low complexity" evidence="11">
    <location>
        <begin position="539"/>
        <end position="552"/>
    </location>
</feature>
<dbReference type="InterPro" id="IPR036390">
    <property type="entry name" value="WH_DNA-bd_sf"/>
</dbReference>
<dbReference type="GO" id="GO:0000156">
    <property type="term" value="F:phosphorelay response regulator activity"/>
    <property type="evidence" value="ECO:0007669"/>
    <property type="project" value="InterPro"/>
</dbReference>
<feature type="region of interest" description="Disordered" evidence="11">
    <location>
        <begin position="233"/>
        <end position="302"/>
    </location>
</feature>
<dbReference type="GO" id="GO:0005634">
    <property type="term" value="C:nucleus"/>
    <property type="evidence" value="ECO:0007669"/>
    <property type="project" value="UniProtKB-SubCell"/>
</dbReference>
<keyword evidence="4 8" id="KW-0805">Transcription regulation</keyword>
<dbReference type="SMART" id="SM00415">
    <property type="entry name" value="HSF"/>
    <property type="match status" value="1"/>
</dbReference>
<dbReference type="Gene3D" id="1.10.10.10">
    <property type="entry name" value="Winged helix-like DNA-binding domain superfamily/Winged helix DNA-binding domain"/>
    <property type="match status" value="1"/>
</dbReference>
<sequence length="598" mass="65265">MAASNSGDLQAPEDPNNCNSHNKGSGTDFVKKLFQMLEEDTFSDIVRWSDAGDSFIITDTNEFTTKVLPSYFKHGNFASFVRQLNKYDFHKVKLSHGVKQRYKMDNIWEFKHPKFSRHDSNALDGIKRKVPTKRESEAGVMLASPTNFVSITQFRNLQDHLDFLERDNQQVHREVNKLQAELQSLNGKYNSLVSTLLTSRTINESFSNAISTLSKALAQMGVQLPRFDIPLGANPPISRSPASASPAVASSTNSGPTNNNNNSNNTNNNVSLSPPQQPIKKQQQQQQPPPLQIAPLSPRRKQERILARPKGSNLHVLLVEDDNVCIQLCQKFLMKYGCTVVVVKDGLAAISAVEKVKFDLVLMDIVMPNLDGASATSVIRSFDSDTPIIAMTGNYQKEDLMTYLAHGMTDILAKPFTKLDLYMILEKHQIGNKLKRPSQDSASDSGPSSNPKISAPGSSAEVSSGSSSQQQLPVANTATASQSALQAAVQNTASTLPISTAPGNEVIVDSPTAAALMSSGLVPGAPLAPQTRKLLIQKEQQQSQQSVDSLQSEDPSVSMLASDLMGSISASESSDLLVNHMVKTEDPYENPVKRPRYA</sequence>
<keyword evidence="7 8" id="KW-0539">Nucleus</keyword>
<evidence type="ECO:0000259" key="12">
    <source>
        <dbReference type="PROSITE" id="PS50110"/>
    </source>
</evidence>
<dbReference type="FunCoup" id="A0A448YQS8">
    <property type="interactions" value="804"/>
</dbReference>
<dbReference type="FunFam" id="1.10.10.10:FF:000027">
    <property type="entry name" value="Heat shock transcription factor 1"/>
    <property type="match status" value="1"/>
</dbReference>
<dbReference type="PANTHER" id="PTHR45339">
    <property type="entry name" value="HYBRID SIGNAL TRANSDUCTION HISTIDINE KINASE J"/>
    <property type="match status" value="1"/>
</dbReference>
<dbReference type="PROSITE" id="PS00434">
    <property type="entry name" value="HSF_DOMAIN"/>
    <property type="match status" value="1"/>
</dbReference>
<reference evidence="13 14" key="1">
    <citation type="submission" date="2018-12" db="EMBL/GenBank/DDBJ databases">
        <authorList>
            <person name="Tiukova I."/>
            <person name="Dainat J."/>
        </authorList>
    </citation>
    <scope>NUCLEOTIDE SEQUENCE [LARGE SCALE GENOMIC DNA]</scope>
</reference>
<dbReference type="InParanoid" id="A0A448YQS8"/>
<keyword evidence="14" id="KW-1185">Reference proteome</keyword>
<dbReference type="Gene3D" id="3.40.50.2300">
    <property type="match status" value="1"/>
</dbReference>
<evidence type="ECO:0000256" key="1">
    <source>
        <dbReference type="ARBA" id="ARBA00004123"/>
    </source>
</evidence>
<protein>
    <recommendedName>
        <fullName evidence="8">Transcription factor</fullName>
    </recommendedName>
</protein>
<evidence type="ECO:0000256" key="3">
    <source>
        <dbReference type="ARBA" id="ARBA00023012"/>
    </source>
</evidence>
<feature type="region of interest" description="Disordered" evidence="11">
    <location>
        <begin position="433"/>
        <end position="477"/>
    </location>
</feature>
<dbReference type="OrthoDB" id="424572at2759"/>
<dbReference type="Pfam" id="PF00072">
    <property type="entry name" value="Response_reg"/>
    <property type="match status" value="1"/>
</dbReference>
<proteinExistence type="predicted"/>